<dbReference type="PANTHER" id="PTHR43298:SF2">
    <property type="entry name" value="FMN_FAD EXPORTER YEEO-RELATED"/>
    <property type="match status" value="1"/>
</dbReference>
<keyword evidence="2" id="KW-0812">Transmembrane</keyword>
<name>A0ABT5MC64_9BURK</name>
<feature type="transmembrane region" description="Helical" evidence="2">
    <location>
        <begin position="154"/>
        <end position="176"/>
    </location>
</feature>
<feature type="transmembrane region" description="Helical" evidence="2">
    <location>
        <begin position="86"/>
        <end position="104"/>
    </location>
</feature>
<dbReference type="NCBIfam" id="TIGR00797">
    <property type="entry name" value="matE"/>
    <property type="match status" value="1"/>
</dbReference>
<keyword evidence="2" id="KW-0472">Membrane</keyword>
<feature type="transmembrane region" description="Helical" evidence="2">
    <location>
        <begin position="39"/>
        <end position="65"/>
    </location>
</feature>
<feature type="transmembrane region" description="Helical" evidence="2">
    <location>
        <begin position="182"/>
        <end position="207"/>
    </location>
</feature>
<gene>
    <name evidence="3" type="ORF">PSQ39_05900</name>
</gene>
<feature type="transmembrane region" description="Helical" evidence="2">
    <location>
        <begin position="236"/>
        <end position="259"/>
    </location>
</feature>
<evidence type="ECO:0000256" key="1">
    <source>
        <dbReference type="ARBA" id="ARBA00022448"/>
    </source>
</evidence>
<dbReference type="Pfam" id="PF01554">
    <property type="entry name" value="MatE"/>
    <property type="match status" value="2"/>
</dbReference>
<keyword evidence="1" id="KW-0813">Transport</keyword>
<dbReference type="InterPro" id="IPR002528">
    <property type="entry name" value="MATE_fam"/>
</dbReference>
<feature type="transmembrane region" description="Helical" evidence="2">
    <location>
        <begin position="313"/>
        <end position="332"/>
    </location>
</feature>
<evidence type="ECO:0000313" key="4">
    <source>
        <dbReference type="Proteomes" id="UP001528672"/>
    </source>
</evidence>
<feature type="transmembrane region" description="Helical" evidence="2">
    <location>
        <begin position="418"/>
        <end position="441"/>
    </location>
</feature>
<dbReference type="Proteomes" id="UP001528672">
    <property type="component" value="Unassembled WGS sequence"/>
</dbReference>
<feature type="transmembrane region" description="Helical" evidence="2">
    <location>
        <begin position="352"/>
        <end position="376"/>
    </location>
</feature>
<feature type="transmembrane region" description="Helical" evidence="2">
    <location>
        <begin position="124"/>
        <end position="142"/>
    </location>
</feature>
<dbReference type="EMBL" id="JAQSIO010000002">
    <property type="protein sequence ID" value="MDD0814160.1"/>
    <property type="molecule type" value="Genomic_DNA"/>
</dbReference>
<dbReference type="InterPro" id="IPR050222">
    <property type="entry name" value="MATE_MdtK"/>
</dbReference>
<keyword evidence="2" id="KW-1133">Transmembrane helix</keyword>
<accession>A0ABT5MC64</accession>
<protein>
    <submittedName>
        <fullName evidence="3">MATE family efflux transporter</fullName>
    </submittedName>
</protein>
<evidence type="ECO:0000313" key="3">
    <source>
        <dbReference type="EMBL" id="MDD0814160.1"/>
    </source>
</evidence>
<reference evidence="3 4" key="1">
    <citation type="submission" date="2023-02" db="EMBL/GenBank/DDBJ databases">
        <title>Bacterial whole genome sequence for Curvibacter sp. HBC28.</title>
        <authorList>
            <person name="Le V."/>
            <person name="Ko S.-R."/>
            <person name="Ahn C.-Y."/>
            <person name="Oh H.-M."/>
        </authorList>
    </citation>
    <scope>NUCLEOTIDE SEQUENCE [LARGE SCALE GENOMIC DNA]</scope>
    <source>
        <strain evidence="3 4">HBC28</strain>
    </source>
</reference>
<dbReference type="PANTHER" id="PTHR43298">
    <property type="entry name" value="MULTIDRUG RESISTANCE PROTEIN NORM-RELATED"/>
    <property type="match status" value="1"/>
</dbReference>
<evidence type="ECO:0000256" key="2">
    <source>
        <dbReference type="SAM" id="Phobius"/>
    </source>
</evidence>
<dbReference type="CDD" id="cd13131">
    <property type="entry name" value="MATE_NorM_like"/>
    <property type="match status" value="1"/>
</dbReference>
<sequence length="452" mass="47930">MSEMRLIARHAGTVLAGQLAVMAYGVTDTLVAGRHSPEALAALAVGSAFYISVYVGLMGVLQALLPIWAELQGAGRPEAVGRSVRQSLYLGAVAAVLGMGLLLWPEPALEWTQVPEALRPDVRQYLAVLAWALPPALLFRIYSTLSQALHQPRLVTALQLGGLAIKVPLSMLLTWGGAGLPAYGATGCAVATLVVNYSLLGLGLLMLQRQAAYRPLQLWQPLERPDRSQLAQFMRLGLPAGLSVMVEVTSFTLMALFIARLGTTAAASHQIAANVTAVLYMVPLSLAIATSARTSYWLGADQPAQARAAVQTGLGLAVGLSVLASGALLLGREALPRWYAESPEVAQQAAPLLLWVALYHLADAWQTLCVFVLRCYRVTLVPLLVYSVLLWGAGLGGGYVLAYQGLGNQAPWASADAFWASSTVALAVAAAVLTPMLWIALRRSMAAQTPPH</sequence>
<feature type="transmembrane region" description="Helical" evidence="2">
    <location>
        <begin position="271"/>
        <end position="292"/>
    </location>
</feature>
<dbReference type="RefSeq" id="WP_273925789.1">
    <property type="nucleotide sequence ID" value="NZ_JAQSIO010000002.1"/>
</dbReference>
<proteinExistence type="predicted"/>
<keyword evidence="4" id="KW-1185">Reference proteome</keyword>
<organism evidence="3 4">
    <name type="scientific">Curvibacter microcysteis</name>
    <dbReference type="NCBI Taxonomy" id="3026419"/>
    <lineage>
        <taxon>Bacteria</taxon>
        <taxon>Pseudomonadati</taxon>
        <taxon>Pseudomonadota</taxon>
        <taxon>Betaproteobacteria</taxon>
        <taxon>Burkholderiales</taxon>
        <taxon>Comamonadaceae</taxon>
        <taxon>Curvibacter</taxon>
    </lineage>
</organism>
<feature type="transmembrane region" description="Helical" evidence="2">
    <location>
        <begin position="383"/>
        <end position="406"/>
    </location>
</feature>
<comment type="caution">
    <text evidence="3">The sequence shown here is derived from an EMBL/GenBank/DDBJ whole genome shotgun (WGS) entry which is preliminary data.</text>
</comment>